<feature type="non-terminal residue" evidence="2">
    <location>
        <position position="58"/>
    </location>
</feature>
<evidence type="ECO:0000313" key="2">
    <source>
        <dbReference type="EMBL" id="KAJ7031781.1"/>
    </source>
</evidence>
<protein>
    <recommendedName>
        <fullName evidence="4">F-box domain-containing protein</fullName>
    </recommendedName>
</protein>
<dbReference type="AlphaFoldDB" id="A0AAD6SRE9"/>
<organism evidence="2 3">
    <name type="scientific">Mycena alexandri</name>
    <dbReference type="NCBI Taxonomy" id="1745969"/>
    <lineage>
        <taxon>Eukaryota</taxon>
        <taxon>Fungi</taxon>
        <taxon>Dikarya</taxon>
        <taxon>Basidiomycota</taxon>
        <taxon>Agaricomycotina</taxon>
        <taxon>Agaricomycetes</taxon>
        <taxon>Agaricomycetidae</taxon>
        <taxon>Agaricales</taxon>
        <taxon>Marasmiineae</taxon>
        <taxon>Mycenaceae</taxon>
        <taxon>Mycena</taxon>
    </lineage>
</organism>
<dbReference type="Proteomes" id="UP001218188">
    <property type="component" value="Unassembled WGS sequence"/>
</dbReference>
<keyword evidence="3" id="KW-1185">Reference proteome</keyword>
<reference evidence="2" key="1">
    <citation type="submission" date="2023-03" db="EMBL/GenBank/DDBJ databases">
        <title>Massive genome expansion in bonnet fungi (Mycena s.s.) driven by repeated elements and novel gene families across ecological guilds.</title>
        <authorList>
            <consortium name="Lawrence Berkeley National Laboratory"/>
            <person name="Harder C.B."/>
            <person name="Miyauchi S."/>
            <person name="Viragh M."/>
            <person name="Kuo A."/>
            <person name="Thoen E."/>
            <person name="Andreopoulos B."/>
            <person name="Lu D."/>
            <person name="Skrede I."/>
            <person name="Drula E."/>
            <person name="Henrissat B."/>
            <person name="Morin E."/>
            <person name="Kohler A."/>
            <person name="Barry K."/>
            <person name="LaButti K."/>
            <person name="Morin E."/>
            <person name="Salamov A."/>
            <person name="Lipzen A."/>
            <person name="Mereny Z."/>
            <person name="Hegedus B."/>
            <person name="Baldrian P."/>
            <person name="Stursova M."/>
            <person name="Weitz H."/>
            <person name="Taylor A."/>
            <person name="Grigoriev I.V."/>
            <person name="Nagy L.G."/>
            <person name="Martin F."/>
            <person name="Kauserud H."/>
        </authorList>
    </citation>
    <scope>NUCLEOTIDE SEQUENCE</scope>
    <source>
        <strain evidence="2">CBHHK200</strain>
    </source>
</reference>
<name>A0AAD6SRE9_9AGAR</name>
<accession>A0AAD6SRE9</accession>
<comment type="caution">
    <text evidence="2">The sequence shown here is derived from an EMBL/GenBank/DDBJ whole genome shotgun (WGS) entry which is preliminary data.</text>
</comment>
<dbReference type="EMBL" id="JARJCM010000079">
    <property type="protein sequence ID" value="KAJ7031781.1"/>
    <property type="molecule type" value="Genomic_DNA"/>
</dbReference>
<evidence type="ECO:0000313" key="1">
    <source>
        <dbReference type="EMBL" id="KAJ7025985.1"/>
    </source>
</evidence>
<gene>
    <name evidence="2" type="ORF">C8F04DRAFT_959976</name>
    <name evidence="1" type="ORF">C8F04DRAFT_966945</name>
</gene>
<proteinExistence type="predicted"/>
<evidence type="ECO:0008006" key="4">
    <source>
        <dbReference type="Google" id="ProtNLM"/>
    </source>
</evidence>
<sequence length="58" mass="6640">MKKPKSTNTDRSPRLALELIDYTIDFLYSDKAALSACSLVCKDWLLSARYHLFSDITL</sequence>
<evidence type="ECO:0000313" key="3">
    <source>
        <dbReference type="Proteomes" id="UP001218188"/>
    </source>
</evidence>
<dbReference type="EMBL" id="JARJCM010000145">
    <property type="protein sequence ID" value="KAJ7025985.1"/>
    <property type="molecule type" value="Genomic_DNA"/>
</dbReference>